<accession>A0AAV7M5B3</accession>
<reference evidence="2" key="1">
    <citation type="journal article" date="2022" name="bioRxiv">
        <title>Sequencing and chromosome-scale assembly of the giantPleurodeles waltlgenome.</title>
        <authorList>
            <person name="Brown T."/>
            <person name="Elewa A."/>
            <person name="Iarovenko S."/>
            <person name="Subramanian E."/>
            <person name="Araus A.J."/>
            <person name="Petzold A."/>
            <person name="Susuki M."/>
            <person name="Suzuki K.-i.T."/>
            <person name="Hayashi T."/>
            <person name="Toyoda A."/>
            <person name="Oliveira C."/>
            <person name="Osipova E."/>
            <person name="Leigh N.D."/>
            <person name="Simon A."/>
            <person name="Yun M.H."/>
        </authorList>
    </citation>
    <scope>NUCLEOTIDE SEQUENCE</scope>
    <source>
        <strain evidence="2">20211129_DDA</strain>
        <tissue evidence="2">Liver</tissue>
    </source>
</reference>
<proteinExistence type="predicted"/>
<feature type="compositionally biased region" description="Basic and acidic residues" evidence="1">
    <location>
        <begin position="50"/>
        <end position="62"/>
    </location>
</feature>
<keyword evidence="3" id="KW-1185">Reference proteome</keyword>
<feature type="region of interest" description="Disordered" evidence="1">
    <location>
        <begin position="50"/>
        <end position="132"/>
    </location>
</feature>
<organism evidence="2 3">
    <name type="scientific">Pleurodeles waltl</name>
    <name type="common">Iberian ribbed newt</name>
    <dbReference type="NCBI Taxonomy" id="8319"/>
    <lineage>
        <taxon>Eukaryota</taxon>
        <taxon>Metazoa</taxon>
        <taxon>Chordata</taxon>
        <taxon>Craniata</taxon>
        <taxon>Vertebrata</taxon>
        <taxon>Euteleostomi</taxon>
        <taxon>Amphibia</taxon>
        <taxon>Batrachia</taxon>
        <taxon>Caudata</taxon>
        <taxon>Salamandroidea</taxon>
        <taxon>Salamandridae</taxon>
        <taxon>Pleurodelinae</taxon>
        <taxon>Pleurodeles</taxon>
    </lineage>
</organism>
<dbReference type="AlphaFoldDB" id="A0AAV7M5B3"/>
<sequence>MKADQNIDLSVIPALKIVDLRVVCKARGISYKVTAKKEDLQKLLHSYEKERLEREGHASEDYPKEDEDDVLTHIENDEEDSESYSPTFFPICSSQVRSDRSHSGRPPSGKVEGNLEAQHDQLSLEEKKLELE</sequence>
<evidence type="ECO:0000313" key="3">
    <source>
        <dbReference type="Proteomes" id="UP001066276"/>
    </source>
</evidence>
<dbReference type="Proteomes" id="UP001066276">
    <property type="component" value="Chromosome 10"/>
</dbReference>
<protein>
    <submittedName>
        <fullName evidence="2">Uncharacterized protein</fullName>
    </submittedName>
</protein>
<name>A0AAV7M5B3_PLEWA</name>
<feature type="compositionally biased region" description="Basic and acidic residues" evidence="1">
    <location>
        <begin position="117"/>
        <end position="132"/>
    </location>
</feature>
<evidence type="ECO:0000256" key="1">
    <source>
        <dbReference type="SAM" id="MobiDB-lite"/>
    </source>
</evidence>
<dbReference type="EMBL" id="JANPWB010000014">
    <property type="protein sequence ID" value="KAJ1098985.1"/>
    <property type="molecule type" value="Genomic_DNA"/>
</dbReference>
<gene>
    <name evidence="2" type="ORF">NDU88_004090</name>
</gene>
<comment type="caution">
    <text evidence="2">The sequence shown here is derived from an EMBL/GenBank/DDBJ whole genome shotgun (WGS) entry which is preliminary data.</text>
</comment>
<evidence type="ECO:0000313" key="2">
    <source>
        <dbReference type="EMBL" id="KAJ1098985.1"/>
    </source>
</evidence>